<name>A0A1E5T962_9FLAO</name>
<evidence type="ECO:0000256" key="4">
    <source>
        <dbReference type="ARBA" id="ARBA00022801"/>
    </source>
</evidence>
<comment type="similarity">
    <text evidence="1">Belongs to the sulfatase family.</text>
</comment>
<reference evidence="8 9" key="1">
    <citation type="submission" date="2016-05" db="EMBL/GenBank/DDBJ databases">
        <title>Draft Genome Sequence of Algibacter sp. Strain SK-16 Isolated from the Surface Water of Aburatsubo Inlet.</title>
        <authorList>
            <person name="Wong S.-K."/>
            <person name="Yoshizawa S."/>
            <person name="Nakajima Y."/>
            <person name="Ogura Y."/>
            <person name="Tetsuya H."/>
            <person name="Hamasaki K."/>
        </authorList>
    </citation>
    <scope>NUCLEOTIDE SEQUENCE [LARGE SCALE GENOMIC DNA]</scope>
    <source>
        <strain evidence="8 9">SK-16</strain>
    </source>
</reference>
<dbReference type="InterPro" id="IPR026444">
    <property type="entry name" value="Secre_tail"/>
</dbReference>
<gene>
    <name evidence="8" type="ORF">A8C32_15670</name>
</gene>
<dbReference type="GO" id="GO:0046872">
    <property type="term" value="F:metal ion binding"/>
    <property type="evidence" value="ECO:0007669"/>
    <property type="project" value="UniProtKB-KW"/>
</dbReference>
<keyword evidence="3" id="KW-0732">Signal</keyword>
<dbReference type="InterPro" id="IPR024607">
    <property type="entry name" value="Sulfatase_CS"/>
</dbReference>
<dbReference type="PANTHER" id="PTHR42693">
    <property type="entry name" value="ARYLSULFATASE FAMILY MEMBER"/>
    <property type="match status" value="1"/>
</dbReference>
<evidence type="ECO:0000256" key="3">
    <source>
        <dbReference type="ARBA" id="ARBA00022729"/>
    </source>
</evidence>
<evidence type="ECO:0000259" key="7">
    <source>
        <dbReference type="Pfam" id="PF18962"/>
    </source>
</evidence>
<protein>
    <recommendedName>
        <fullName evidence="10">Sulfatase</fullName>
    </recommendedName>
</protein>
<dbReference type="GO" id="GO:0004065">
    <property type="term" value="F:arylsulfatase activity"/>
    <property type="evidence" value="ECO:0007669"/>
    <property type="project" value="TreeGrafter"/>
</dbReference>
<evidence type="ECO:0000256" key="2">
    <source>
        <dbReference type="ARBA" id="ARBA00022723"/>
    </source>
</evidence>
<dbReference type="Proteomes" id="UP000095713">
    <property type="component" value="Unassembled WGS sequence"/>
</dbReference>
<dbReference type="STRING" id="1849968.A8C32_15670"/>
<feature type="domain" description="Sulfatase N-terminal" evidence="6">
    <location>
        <begin position="29"/>
        <end position="358"/>
    </location>
</feature>
<dbReference type="PANTHER" id="PTHR42693:SF53">
    <property type="entry name" value="ENDO-4-O-SULFATASE"/>
    <property type="match status" value="1"/>
</dbReference>
<evidence type="ECO:0000256" key="5">
    <source>
        <dbReference type="ARBA" id="ARBA00022837"/>
    </source>
</evidence>
<dbReference type="Pfam" id="PF18962">
    <property type="entry name" value="Por_Secre_tail"/>
    <property type="match status" value="1"/>
</dbReference>
<dbReference type="AlphaFoldDB" id="A0A1E5T962"/>
<keyword evidence="4" id="KW-0378">Hydrolase</keyword>
<keyword evidence="9" id="KW-1185">Reference proteome</keyword>
<proteinExistence type="inferred from homology"/>
<comment type="caution">
    <text evidence="8">The sequence shown here is derived from an EMBL/GenBank/DDBJ whole genome shotgun (WGS) entry which is preliminary data.</text>
</comment>
<dbReference type="OrthoDB" id="236686at2"/>
<sequence>MKTQITIKQLLFFLGVVIFSNFKTFAQSPNIIFILTDDHGYGDVGFNEGHASDIATPNLDALAAAGTVFTSAYAVHPFCGPSRAGLMTGRYPHEFGAQYNLSDSNTTQGVSLSETFFSTVLQNAGYNTGVIGKWHLGQPTGYRPNQRGFDYFYGMLYGGHVYFTGGGGGSTQYRSPLRENEGLAGEPNGLYLTDLFSDKGVDFINDAETNDNDPFFLFMSYNAPHTPLQALASDKAILAAPPYSFDYLGDTSRENYAAMVYSVDRGVKKLVDALTANGELNNTLIVFMSDNGGKSESHAQYGGANNGPLRGDKGDTYEGGFRVPMFMYWPGTVPAGKKYDYNVSALDLYPTFVNLAGASIPAGKEIDGKDIMANVINETDARANESIYSIRHAATNRVGVRRDNLKAYTFGNNRWYLFDVSTPGGLAENNADDLSTNPAYQTVLNEMISDAYQWALTHIEPEFFDSTGAADTWFNNHSSTNPANTISWQDTTFDGYTTLSIEDVELKQNLSGHLYPNPVIGPQLSVKFNENLLGAVDAVIYDNLGRPVQIEQNLTKKSNRKVSMLLNSNISKGYYIMKLTVGQFSFSKSFIVK</sequence>
<dbReference type="EMBL" id="MDJD01000043">
    <property type="protein sequence ID" value="OEK07913.1"/>
    <property type="molecule type" value="Genomic_DNA"/>
</dbReference>
<dbReference type="RefSeq" id="WP_069830371.1">
    <property type="nucleotide sequence ID" value="NZ_MDJD01000043.1"/>
</dbReference>
<organism evidence="8 9">
    <name type="scientific">Flavivirga aquatica</name>
    <dbReference type="NCBI Taxonomy" id="1849968"/>
    <lineage>
        <taxon>Bacteria</taxon>
        <taxon>Pseudomonadati</taxon>
        <taxon>Bacteroidota</taxon>
        <taxon>Flavobacteriia</taxon>
        <taxon>Flavobacteriales</taxon>
        <taxon>Flavobacteriaceae</taxon>
        <taxon>Flavivirga</taxon>
    </lineage>
</organism>
<keyword evidence="5" id="KW-0106">Calcium</keyword>
<evidence type="ECO:0000313" key="9">
    <source>
        <dbReference type="Proteomes" id="UP000095713"/>
    </source>
</evidence>
<feature type="domain" description="Secretion system C-terminal sorting" evidence="7">
    <location>
        <begin position="514"/>
        <end position="592"/>
    </location>
</feature>
<evidence type="ECO:0008006" key="10">
    <source>
        <dbReference type="Google" id="ProtNLM"/>
    </source>
</evidence>
<dbReference type="InterPro" id="IPR017850">
    <property type="entry name" value="Alkaline_phosphatase_core_sf"/>
</dbReference>
<evidence type="ECO:0000256" key="1">
    <source>
        <dbReference type="ARBA" id="ARBA00008779"/>
    </source>
</evidence>
<dbReference type="SUPFAM" id="SSF53649">
    <property type="entry name" value="Alkaline phosphatase-like"/>
    <property type="match status" value="1"/>
</dbReference>
<dbReference type="NCBIfam" id="TIGR04183">
    <property type="entry name" value="Por_Secre_tail"/>
    <property type="match status" value="1"/>
</dbReference>
<evidence type="ECO:0000313" key="8">
    <source>
        <dbReference type="EMBL" id="OEK07913.1"/>
    </source>
</evidence>
<dbReference type="PROSITE" id="PS00149">
    <property type="entry name" value="SULFATASE_2"/>
    <property type="match status" value="1"/>
</dbReference>
<keyword evidence="2" id="KW-0479">Metal-binding</keyword>
<dbReference type="Pfam" id="PF00884">
    <property type="entry name" value="Sulfatase"/>
    <property type="match status" value="1"/>
</dbReference>
<dbReference type="InterPro" id="IPR050738">
    <property type="entry name" value="Sulfatase"/>
</dbReference>
<evidence type="ECO:0000259" key="6">
    <source>
        <dbReference type="Pfam" id="PF00884"/>
    </source>
</evidence>
<dbReference type="InterPro" id="IPR000917">
    <property type="entry name" value="Sulfatase_N"/>
</dbReference>
<dbReference type="Gene3D" id="3.40.720.10">
    <property type="entry name" value="Alkaline Phosphatase, subunit A"/>
    <property type="match status" value="1"/>
</dbReference>
<accession>A0A1E5T962</accession>